<dbReference type="FunFam" id="1.10.10.60:FF:000003">
    <property type="entry name" value="Iroquois-class homeobox protein IRX"/>
    <property type="match status" value="1"/>
</dbReference>
<organism evidence="10 11">
    <name type="scientific">Chironomus riparius</name>
    <dbReference type="NCBI Taxonomy" id="315576"/>
    <lineage>
        <taxon>Eukaryota</taxon>
        <taxon>Metazoa</taxon>
        <taxon>Ecdysozoa</taxon>
        <taxon>Arthropoda</taxon>
        <taxon>Hexapoda</taxon>
        <taxon>Insecta</taxon>
        <taxon>Pterygota</taxon>
        <taxon>Neoptera</taxon>
        <taxon>Endopterygota</taxon>
        <taxon>Diptera</taxon>
        <taxon>Nematocera</taxon>
        <taxon>Chironomoidea</taxon>
        <taxon>Chironomidae</taxon>
        <taxon>Chironominae</taxon>
        <taxon>Chironomus</taxon>
    </lineage>
</organism>
<dbReference type="OrthoDB" id="5399138at2759"/>
<protein>
    <recommendedName>
        <fullName evidence="9">Homeobox domain-containing protein</fullName>
    </recommendedName>
</protein>
<dbReference type="SUPFAM" id="SSF46689">
    <property type="entry name" value="Homeodomain-like"/>
    <property type="match status" value="1"/>
</dbReference>
<feature type="compositionally biased region" description="Polar residues" evidence="8">
    <location>
        <begin position="77"/>
        <end position="87"/>
    </location>
</feature>
<dbReference type="GO" id="GO:0045926">
    <property type="term" value="P:negative regulation of growth"/>
    <property type="evidence" value="ECO:0007669"/>
    <property type="project" value="UniProtKB-ARBA"/>
</dbReference>
<feature type="compositionally biased region" description="Low complexity" evidence="8">
    <location>
        <begin position="545"/>
        <end position="563"/>
    </location>
</feature>
<dbReference type="PROSITE" id="PS00027">
    <property type="entry name" value="HOMEOBOX_1"/>
    <property type="match status" value="1"/>
</dbReference>
<dbReference type="SMART" id="SM00389">
    <property type="entry name" value="HOX"/>
    <property type="match status" value="1"/>
</dbReference>
<keyword evidence="6 7" id="KW-0539">Nucleus</keyword>
<feature type="region of interest" description="Disordered" evidence="8">
    <location>
        <begin position="40"/>
        <end position="102"/>
    </location>
</feature>
<dbReference type="InterPro" id="IPR003893">
    <property type="entry name" value="Iroquois_homeo"/>
</dbReference>
<feature type="region of interest" description="Disordered" evidence="8">
    <location>
        <begin position="284"/>
        <end position="345"/>
    </location>
</feature>
<evidence type="ECO:0000256" key="3">
    <source>
        <dbReference type="ARBA" id="ARBA00023125"/>
    </source>
</evidence>
<dbReference type="InterPro" id="IPR008422">
    <property type="entry name" value="KN_HD"/>
</dbReference>
<dbReference type="GO" id="GO:0042693">
    <property type="term" value="P:muscle cell fate commitment"/>
    <property type="evidence" value="ECO:0007669"/>
    <property type="project" value="UniProtKB-ARBA"/>
</dbReference>
<dbReference type="InterPro" id="IPR001356">
    <property type="entry name" value="HD"/>
</dbReference>
<reference evidence="10" key="1">
    <citation type="submission" date="2022-01" db="EMBL/GenBank/DDBJ databases">
        <authorList>
            <person name="King R."/>
        </authorList>
    </citation>
    <scope>NUCLEOTIDE SEQUENCE</scope>
</reference>
<name>A0A9N9RM56_9DIPT</name>
<proteinExistence type="inferred from homology"/>
<dbReference type="GO" id="GO:0045317">
    <property type="term" value="P:equator specification"/>
    <property type="evidence" value="ECO:0007669"/>
    <property type="project" value="UniProtKB-ARBA"/>
</dbReference>
<dbReference type="Pfam" id="PF05920">
    <property type="entry name" value="Homeobox_KN"/>
    <property type="match status" value="1"/>
</dbReference>
<evidence type="ECO:0000256" key="2">
    <source>
        <dbReference type="ARBA" id="ARBA00008446"/>
    </source>
</evidence>
<dbReference type="GO" id="GO:0005634">
    <property type="term" value="C:nucleus"/>
    <property type="evidence" value="ECO:0007669"/>
    <property type="project" value="UniProtKB-SubCell"/>
</dbReference>
<dbReference type="GO" id="GO:0000978">
    <property type="term" value="F:RNA polymerase II cis-regulatory region sequence-specific DNA binding"/>
    <property type="evidence" value="ECO:0007669"/>
    <property type="project" value="TreeGrafter"/>
</dbReference>
<sequence length="692" mass="75524">MACINDDWEHHVVVNPILQDLHCADEEYFATQDLLGQSATAPTTTSVSAQSPLSETNPPPSLSPNGGTQPGPLSPGALSQTSQTAVTTNPSSNGAGASNGGNTTSTCCENGRPIMNDPVSGQTICSCQYDSARLALSSYSRLPSAGVYGTPYPSTDQNPYPSIGVDSSAFYSPLSNPYGIKDSGPTSDMSAWTTAGLQPTTTYYSPYDPTLAAYGYGAGYDLAARRKNATRESTATLKAWLNEHKKNPYPTKGEKIMLAIITKMTLTQVSTWFANARRRLKKENKMTWEPKNKTDDDDDAMVSDDEKEKDDMDDKSRNKDSMHHHVKSERDKDVDDDDLDDRKPDMVHHGYYQHPMTMGGHYHHHNMKTEMDTVSKNQTGSDCGVPIPASKPKIWSLADTAACKTPPPHSHLHLNAAGAWAYQTHPSSVAATAQYNSNSHTGSPTHNSHLHQMQLLQQQQQQPPQHPQHVQQPQQLQIQQDPIQQQHMMNMQGSTSVPVGMNMNAITSGHHNQSQPMSTNGMNTWGGSSPYSRYGGFLAGAQAGTHPTQPQQQQPHQTQQHHQYINNNHTGGTTTPVTPNSTGQAITPTLQQNSNSQTSSNQTMGFPEVQTDTPPQTPPNMKFNTANSTTADTMNNGINAGGNNTYIGNFRVQQNDSSTSPHQMMNQMTDGFKPFYKNNQQIGNNNNYVSPV</sequence>
<dbReference type="InterPro" id="IPR017970">
    <property type="entry name" value="Homeobox_CS"/>
</dbReference>
<feature type="DNA-binding region" description="Homeobox" evidence="7">
    <location>
        <begin position="222"/>
        <end position="284"/>
    </location>
</feature>
<evidence type="ECO:0000256" key="8">
    <source>
        <dbReference type="SAM" id="MobiDB-lite"/>
    </source>
</evidence>
<dbReference type="GO" id="GO:0048468">
    <property type="term" value="P:cell development"/>
    <property type="evidence" value="ECO:0007669"/>
    <property type="project" value="TreeGrafter"/>
</dbReference>
<dbReference type="GO" id="GO:0030182">
    <property type="term" value="P:neuron differentiation"/>
    <property type="evidence" value="ECO:0007669"/>
    <property type="project" value="TreeGrafter"/>
</dbReference>
<comment type="subcellular location">
    <subcellularLocation>
        <location evidence="1 7">Nucleus</location>
    </subcellularLocation>
</comment>
<evidence type="ECO:0000256" key="6">
    <source>
        <dbReference type="ARBA" id="ARBA00023242"/>
    </source>
</evidence>
<evidence type="ECO:0000256" key="7">
    <source>
        <dbReference type="PROSITE-ProRule" id="PRU00108"/>
    </source>
</evidence>
<reference evidence="10" key="2">
    <citation type="submission" date="2022-10" db="EMBL/GenBank/DDBJ databases">
        <authorList>
            <consortium name="ENA_rothamsted_submissions"/>
            <consortium name="culmorum"/>
            <person name="King R."/>
        </authorList>
    </citation>
    <scope>NUCLEOTIDE SEQUENCE</scope>
</reference>
<feature type="compositionally biased region" description="Basic and acidic residues" evidence="8">
    <location>
        <begin position="304"/>
        <end position="333"/>
    </location>
</feature>
<feature type="domain" description="Homeobox" evidence="9">
    <location>
        <begin position="220"/>
        <end position="283"/>
    </location>
</feature>
<feature type="compositionally biased region" description="Basic and acidic residues" evidence="8">
    <location>
        <begin position="284"/>
        <end position="294"/>
    </location>
</feature>
<feature type="compositionally biased region" description="Low complexity" evidence="8">
    <location>
        <begin position="450"/>
        <end position="481"/>
    </location>
</feature>
<accession>A0A9N9RM56</accession>
<evidence type="ECO:0000256" key="4">
    <source>
        <dbReference type="ARBA" id="ARBA00023155"/>
    </source>
</evidence>
<feature type="compositionally biased region" description="Low complexity" evidence="8">
    <location>
        <begin position="40"/>
        <end position="52"/>
    </location>
</feature>
<evidence type="ECO:0000256" key="1">
    <source>
        <dbReference type="ARBA" id="ARBA00004123"/>
    </source>
</evidence>
<keyword evidence="3 7" id="KW-0238">DNA-binding</keyword>
<gene>
    <name evidence="10" type="ORF">CHIRRI_LOCUS2753</name>
</gene>
<feature type="region of interest" description="Disordered" evidence="8">
    <location>
        <begin position="543"/>
        <end position="626"/>
    </location>
</feature>
<dbReference type="SMART" id="SM00548">
    <property type="entry name" value="IRO"/>
    <property type="match status" value="1"/>
</dbReference>
<dbReference type="GO" id="GO:0007474">
    <property type="term" value="P:imaginal disc-derived wing vein specification"/>
    <property type="evidence" value="ECO:0007669"/>
    <property type="project" value="UniProtKB-ARBA"/>
</dbReference>
<evidence type="ECO:0000313" key="10">
    <source>
        <dbReference type="EMBL" id="CAG9799795.1"/>
    </source>
</evidence>
<dbReference type="InterPro" id="IPR009057">
    <property type="entry name" value="Homeodomain-like_sf"/>
</dbReference>
<keyword evidence="5" id="KW-0010">Activator</keyword>
<dbReference type="AlphaFoldDB" id="A0A9N9RM56"/>
<dbReference type="GO" id="GO:0000981">
    <property type="term" value="F:DNA-binding transcription factor activity, RNA polymerase II-specific"/>
    <property type="evidence" value="ECO:0007669"/>
    <property type="project" value="InterPro"/>
</dbReference>
<feature type="compositionally biased region" description="Low complexity" evidence="8">
    <location>
        <begin position="88"/>
        <end position="102"/>
    </location>
</feature>
<dbReference type="Proteomes" id="UP001153620">
    <property type="component" value="Chromosome 1"/>
</dbReference>
<dbReference type="CDD" id="cd00086">
    <property type="entry name" value="homeodomain"/>
    <property type="match status" value="1"/>
</dbReference>
<keyword evidence="4 7" id="KW-0371">Homeobox</keyword>
<feature type="compositionally biased region" description="Polar residues" evidence="8">
    <location>
        <begin position="564"/>
        <end position="590"/>
    </location>
</feature>
<dbReference type="Gene3D" id="1.10.10.60">
    <property type="entry name" value="Homeodomain-like"/>
    <property type="match status" value="1"/>
</dbReference>
<keyword evidence="11" id="KW-1185">Reference proteome</keyword>
<feature type="compositionally biased region" description="Polar residues" evidence="8">
    <location>
        <begin position="434"/>
        <end position="447"/>
    </location>
</feature>
<evidence type="ECO:0000256" key="5">
    <source>
        <dbReference type="ARBA" id="ARBA00023159"/>
    </source>
</evidence>
<dbReference type="PROSITE" id="PS50071">
    <property type="entry name" value="HOMEOBOX_2"/>
    <property type="match status" value="1"/>
</dbReference>
<feature type="region of interest" description="Disordered" evidence="8">
    <location>
        <begin position="434"/>
        <end position="481"/>
    </location>
</feature>
<dbReference type="EMBL" id="OU895877">
    <property type="protein sequence ID" value="CAG9799795.1"/>
    <property type="molecule type" value="Genomic_DNA"/>
</dbReference>
<evidence type="ECO:0000313" key="11">
    <source>
        <dbReference type="Proteomes" id="UP001153620"/>
    </source>
</evidence>
<dbReference type="PANTHER" id="PTHR11211">
    <property type="entry name" value="IROQUOIS-CLASS HOMEODOMAIN PROTEIN IRX"/>
    <property type="match status" value="1"/>
</dbReference>
<evidence type="ECO:0000259" key="9">
    <source>
        <dbReference type="PROSITE" id="PS50071"/>
    </source>
</evidence>
<feature type="compositionally biased region" description="Low complexity" evidence="8">
    <location>
        <begin position="591"/>
        <end position="603"/>
    </location>
</feature>
<dbReference type="PANTHER" id="PTHR11211:SF46">
    <property type="entry name" value="HOMEOBOX PROTEIN ARAUCAN-RELATED"/>
    <property type="match status" value="1"/>
</dbReference>
<comment type="similarity">
    <text evidence="2">Belongs to the TALE/IRO homeobox family.</text>
</comment>